<keyword evidence="1" id="KW-0732">Signal</keyword>
<feature type="chain" id="PRO_5035740001" description="CASP-like protein" evidence="1">
    <location>
        <begin position="23"/>
        <end position="117"/>
    </location>
</feature>
<evidence type="ECO:0000256" key="1">
    <source>
        <dbReference type="SAM" id="SignalP"/>
    </source>
</evidence>
<evidence type="ECO:0000313" key="3">
    <source>
        <dbReference type="Proteomes" id="UP000712600"/>
    </source>
</evidence>
<reference evidence="2" key="1">
    <citation type="submission" date="2019-12" db="EMBL/GenBank/DDBJ databases">
        <title>Genome sequencing and annotation of Brassica cretica.</title>
        <authorList>
            <person name="Studholme D.J."/>
            <person name="Sarris P."/>
        </authorList>
    </citation>
    <scope>NUCLEOTIDE SEQUENCE</scope>
    <source>
        <strain evidence="2">PFS-109/04</strain>
        <tissue evidence="2">Leaf</tissue>
    </source>
</reference>
<feature type="signal peptide" evidence="1">
    <location>
        <begin position="1"/>
        <end position="22"/>
    </location>
</feature>
<dbReference type="AlphaFoldDB" id="A0A8S9MPH0"/>
<proteinExistence type="predicted"/>
<evidence type="ECO:0008006" key="4">
    <source>
        <dbReference type="Google" id="ProtNLM"/>
    </source>
</evidence>
<protein>
    <recommendedName>
        <fullName evidence="4">CASP-like protein</fullName>
    </recommendedName>
</protein>
<dbReference type="Proteomes" id="UP000712600">
    <property type="component" value="Unassembled WGS sequence"/>
</dbReference>
<sequence length="117" mass="12467">MLSTFVFISEAVFCWLSINCWSIDSSLDSLAAGTELSPSSDIGFVPSSAQKVGSARSFGFDILAVLGLVCRLVVETVVLVLLTDVDSFDLVPCSAHSSVHQRSSLQLAVQGFVRSHS</sequence>
<evidence type="ECO:0000313" key="2">
    <source>
        <dbReference type="EMBL" id="KAF3485166.1"/>
    </source>
</evidence>
<dbReference type="EMBL" id="QGKX02002183">
    <property type="protein sequence ID" value="KAF3485166.1"/>
    <property type="molecule type" value="Genomic_DNA"/>
</dbReference>
<name>A0A8S9MPH0_BRACR</name>
<accession>A0A8S9MPH0</accession>
<organism evidence="2 3">
    <name type="scientific">Brassica cretica</name>
    <name type="common">Mustard</name>
    <dbReference type="NCBI Taxonomy" id="69181"/>
    <lineage>
        <taxon>Eukaryota</taxon>
        <taxon>Viridiplantae</taxon>
        <taxon>Streptophyta</taxon>
        <taxon>Embryophyta</taxon>
        <taxon>Tracheophyta</taxon>
        <taxon>Spermatophyta</taxon>
        <taxon>Magnoliopsida</taxon>
        <taxon>eudicotyledons</taxon>
        <taxon>Gunneridae</taxon>
        <taxon>Pentapetalae</taxon>
        <taxon>rosids</taxon>
        <taxon>malvids</taxon>
        <taxon>Brassicales</taxon>
        <taxon>Brassicaceae</taxon>
        <taxon>Brassiceae</taxon>
        <taxon>Brassica</taxon>
    </lineage>
</organism>
<gene>
    <name evidence="2" type="ORF">F2Q69_00052617</name>
</gene>
<comment type="caution">
    <text evidence="2">The sequence shown here is derived from an EMBL/GenBank/DDBJ whole genome shotgun (WGS) entry which is preliminary data.</text>
</comment>